<feature type="transmembrane region" description="Helical" evidence="2">
    <location>
        <begin position="21"/>
        <end position="39"/>
    </location>
</feature>
<feature type="region of interest" description="Disordered" evidence="1">
    <location>
        <begin position="168"/>
        <end position="188"/>
    </location>
</feature>
<protein>
    <recommendedName>
        <fullName evidence="5">Trypanosoma glutamic acid/alanine-rich protein domain-containing protein</fullName>
    </recommendedName>
</protein>
<evidence type="ECO:0000313" key="3">
    <source>
        <dbReference type="EMBL" id="CCD18040.1"/>
    </source>
</evidence>
<sequence length="367" mass="39096">MELFFSSETIRDWNIEVMKKFFTFPVALLLLLVICFQAAEVTRGDVSPEGQKEKSQEDLEDLEEEEEEEELTPELLQGSATKTTMKESMPLCDLVGQIWGVNVSAWRLTKRAQRAAELAEECLVKVKQIVQVAEAAQHRSTPDAKGSVLTAALASLKSALDAVNTAAGAASDEARATEKSASDARSHSEEVKKAFEAVLPNISDIIFKAVGNEGNEPNVTCNNSRTKVTGDSLSHALLSVNSVSGAPDVIKVWDAVRSEEARITKITVSLRELMVHVSKANGALHSAKDAEKRANTALTVLHGGFGSADQRASDDGAEGGEGSGRDTSYEDMGSGTAPTPGTWLDLLVLSCTVAFGIASGCETLVVG</sequence>
<organism evidence="3 4">
    <name type="scientific">Trypanosoma vivax (strain Y486)</name>
    <dbReference type="NCBI Taxonomy" id="1055687"/>
    <lineage>
        <taxon>Eukaryota</taxon>
        <taxon>Discoba</taxon>
        <taxon>Euglenozoa</taxon>
        <taxon>Kinetoplastea</taxon>
        <taxon>Metakinetoplastina</taxon>
        <taxon>Trypanosomatida</taxon>
        <taxon>Trypanosomatidae</taxon>
        <taxon>Trypanosoma</taxon>
        <taxon>Duttonella</taxon>
    </lineage>
</organism>
<dbReference type="EMBL" id="CAEX01000262">
    <property type="protein sequence ID" value="CCD18040.1"/>
    <property type="molecule type" value="Genomic_DNA"/>
</dbReference>
<evidence type="ECO:0000313" key="4">
    <source>
        <dbReference type="Proteomes" id="UP000009027"/>
    </source>
</evidence>
<gene>
    <name evidence="3" type="ORF">TvY486_0000050</name>
</gene>
<keyword evidence="4" id="KW-1185">Reference proteome</keyword>
<reference evidence="3 4" key="1">
    <citation type="journal article" date="2012" name="Proc. Natl. Acad. Sci. U.S.A.">
        <title>Antigenic diversity is generated by distinct evolutionary mechanisms in African trypanosome species.</title>
        <authorList>
            <person name="Jackson A.P."/>
            <person name="Berry A."/>
            <person name="Aslett M."/>
            <person name="Allison H.C."/>
            <person name="Burton P."/>
            <person name="Vavrova-Anderson J."/>
            <person name="Brown R."/>
            <person name="Browne H."/>
            <person name="Corton N."/>
            <person name="Hauser H."/>
            <person name="Gamble J."/>
            <person name="Gilderthorp R."/>
            <person name="Marcello L."/>
            <person name="McQuillan J."/>
            <person name="Otto T.D."/>
            <person name="Quail M.A."/>
            <person name="Sanders M.J."/>
            <person name="van Tonder A."/>
            <person name="Ginger M.L."/>
            <person name="Field M.C."/>
            <person name="Barry J.D."/>
            <person name="Hertz-Fowler C."/>
            <person name="Berriman M."/>
        </authorList>
    </citation>
    <scope>NUCLEOTIDE SEQUENCE</scope>
    <source>
        <strain evidence="3 4">Y486</strain>
    </source>
</reference>
<feature type="compositionally biased region" description="Basic and acidic residues" evidence="1">
    <location>
        <begin position="172"/>
        <end position="188"/>
    </location>
</feature>
<accession>F9WKL8</accession>
<name>F9WKL8_TRYVY</name>
<feature type="region of interest" description="Disordered" evidence="1">
    <location>
        <begin position="305"/>
        <end position="336"/>
    </location>
</feature>
<dbReference type="AlphaFoldDB" id="F9WKL8"/>
<keyword evidence="2" id="KW-0472">Membrane</keyword>
<feature type="compositionally biased region" description="Acidic residues" evidence="1">
    <location>
        <begin position="58"/>
        <end position="72"/>
    </location>
</feature>
<evidence type="ECO:0000256" key="2">
    <source>
        <dbReference type="SAM" id="Phobius"/>
    </source>
</evidence>
<feature type="region of interest" description="Disordered" evidence="1">
    <location>
        <begin position="46"/>
        <end position="82"/>
    </location>
</feature>
<dbReference type="Gene3D" id="1.20.1260.80">
    <property type="match status" value="1"/>
</dbReference>
<keyword evidence="2" id="KW-0812">Transmembrane</keyword>
<dbReference type="VEuPathDB" id="TriTrypDB:TvY486_0000050"/>
<evidence type="ECO:0008006" key="5">
    <source>
        <dbReference type="Google" id="ProtNLM"/>
    </source>
</evidence>
<evidence type="ECO:0000256" key="1">
    <source>
        <dbReference type="SAM" id="MobiDB-lite"/>
    </source>
</evidence>
<dbReference type="Proteomes" id="UP000009027">
    <property type="component" value="Unassembled WGS sequence"/>
</dbReference>
<proteinExistence type="predicted"/>
<keyword evidence="2" id="KW-1133">Transmembrane helix</keyword>